<evidence type="ECO:0000259" key="4">
    <source>
        <dbReference type="PROSITE" id="PS51379"/>
    </source>
</evidence>
<evidence type="ECO:0000313" key="5">
    <source>
        <dbReference type="EMBL" id="MBI3127420.1"/>
    </source>
</evidence>
<comment type="caution">
    <text evidence="5">The sequence shown here is derived from an EMBL/GenBank/DDBJ whole genome shotgun (WGS) entry which is preliminary data.</text>
</comment>
<dbReference type="InterPro" id="IPR017896">
    <property type="entry name" value="4Fe4S_Fe-S-bd"/>
</dbReference>
<evidence type="ECO:0000313" key="6">
    <source>
        <dbReference type="Proteomes" id="UP000782312"/>
    </source>
</evidence>
<name>A0A932MMA1_UNCTE</name>
<dbReference type="AlphaFoldDB" id="A0A932MMA1"/>
<dbReference type="GO" id="GO:0051536">
    <property type="term" value="F:iron-sulfur cluster binding"/>
    <property type="evidence" value="ECO:0007669"/>
    <property type="project" value="UniProtKB-KW"/>
</dbReference>
<keyword evidence="1" id="KW-0479">Metal-binding</keyword>
<dbReference type="Pfam" id="PF12838">
    <property type="entry name" value="Fer4_7"/>
    <property type="match status" value="1"/>
</dbReference>
<protein>
    <submittedName>
        <fullName evidence="5">4Fe-4S binding protein</fullName>
    </submittedName>
</protein>
<dbReference type="InterPro" id="IPR017900">
    <property type="entry name" value="4Fe4S_Fe_S_CS"/>
</dbReference>
<accession>A0A932MMA1</accession>
<dbReference type="PROSITE" id="PS00198">
    <property type="entry name" value="4FE4S_FER_1"/>
    <property type="match status" value="1"/>
</dbReference>
<dbReference type="Gene3D" id="3.30.70.3270">
    <property type="match status" value="1"/>
</dbReference>
<feature type="domain" description="4Fe-4S ferredoxin-type" evidence="4">
    <location>
        <begin position="107"/>
        <end position="136"/>
    </location>
</feature>
<sequence>MANPLETKLIARDVFMQVPGTRMWRKLYGPEELKPVEEAALEWHAKYLGGEWLPDSPARTAKKRRPRLMAWVNESCTGCENCIPFCPVDCIEHTPAPIYPDDHSPTRTIMIRYEECIGCELCAKACDSANAGYNAIYMVPTDSFEEEFGVRVSDDLRRHPAGWYFPAYKEVAERMLRERSAPAD</sequence>
<dbReference type="PROSITE" id="PS51379">
    <property type="entry name" value="4FE4S_FER_2"/>
    <property type="match status" value="2"/>
</dbReference>
<reference evidence="5" key="1">
    <citation type="submission" date="2020-07" db="EMBL/GenBank/DDBJ databases">
        <title>Huge and variable diversity of episymbiotic CPR bacteria and DPANN archaea in groundwater ecosystems.</title>
        <authorList>
            <person name="He C.Y."/>
            <person name="Keren R."/>
            <person name="Whittaker M."/>
            <person name="Farag I.F."/>
            <person name="Doudna J."/>
            <person name="Cate J.H.D."/>
            <person name="Banfield J.F."/>
        </authorList>
    </citation>
    <scope>NUCLEOTIDE SEQUENCE</scope>
    <source>
        <strain evidence="5">NC_groundwater_763_Ag_S-0.2um_68_21</strain>
    </source>
</reference>
<evidence type="ECO:0000256" key="1">
    <source>
        <dbReference type="ARBA" id="ARBA00022723"/>
    </source>
</evidence>
<dbReference type="GO" id="GO:0046872">
    <property type="term" value="F:metal ion binding"/>
    <property type="evidence" value="ECO:0007669"/>
    <property type="project" value="UniProtKB-KW"/>
</dbReference>
<organism evidence="5 6">
    <name type="scientific">Tectimicrobiota bacterium</name>
    <dbReference type="NCBI Taxonomy" id="2528274"/>
    <lineage>
        <taxon>Bacteria</taxon>
        <taxon>Pseudomonadati</taxon>
        <taxon>Nitrospinota/Tectimicrobiota group</taxon>
        <taxon>Candidatus Tectimicrobiota</taxon>
    </lineage>
</organism>
<dbReference type="Proteomes" id="UP000782312">
    <property type="component" value="Unassembled WGS sequence"/>
</dbReference>
<dbReference type="SUPFAM" id="SSF54862">
    <property type="entry name" value="4Fe-4S ferredoxins"/>
    <property type="match status" value="1"/>
</dbReference>
<dbReference type="EMBL" id="JACPUR010000017">
    <property type="protein sequence ID" value="MBI3127420.1"/>
    <property type="molecule type" value="Genomic_DNA"/>
</dbReference>
<gene>
    <name evidence="5" type="ORF">HYZ11_07435</name>
</gene>
<evidence type="ECO:0000256" key="2">
    <source>
        <dbReference type="ARBA" id="ARBA00023004"/>
    </source>
</evidence>
<keyword evidence="2" id="KW-0408">Iron</keyword>
<evidence type="ECO:0000256" key="3">
    <source>
        <dbReference type="ARBA" id="ARBA00023014"/>
    </source>
</evidence>
<proteinExistence type="predicted"/>
<keyword evidence="3" id="KW-0411">Iron-sulfur</keyword>
<feature type="domain" description="4Fe-4S ferredoxin-type" evidence="4">
    <location>
        <begin position="68"/>
        <end position="96"/>
    </location>
</feature>